<reference evidence="5 6" key="1">
    <citation type="submission" date="2018-11" db="EMBL/GenBank/DDBJ databases">
        <authorList>
            <consortium name="Pathogen Informatics"/>
        </authorList>
    </citation>
    <scope>NUCLEOTIDE SEQUENCE [LARGE SCALE GENOMIC DNA]</scope>
    <source>
        <strain evidence="5 6">NCTC10327</strain>
    </source>
</reference>
<name>A0A7Z8Y8S9_9ACTO</name>
<feature type="compositionally biased region" description="Basic and acidic residues" evidence="3">
    <location>
        <begin position="40"/>
        <end position="52"/>
    </location>
</feature>
<protein>
    <submittedName>
        <fullName evidence="5">Ribosomal-protein-alanine acetyltransferase</fullName>
    </submittedName>
</protein>
<dbReference type="CDD" id="cd04301">
    <property type="entry name" value="NAT_SF"/>
    <property type="match status" value="1"/>
</dbReference>
<dbReference type="AlphaFoldDB" id="A0A7Z8Y8S9"/>
<sequence>MATVPKPAADNPAGNLAPETGVTREDRSTSEGQATYEGKSAGESHAEREGRATYEGNSAGESHAEREGNTGGVAPARAFRLRRQVAMPADADALTRFDFAVFDREAWPEAAWQEALSFPGCLVLIDRLIETTPPRPEVDDLVAAGAVNLGVEAEIMTIGVDKSFRGQGIGSSLLDSLLTVAAACGAEQVFLEVRENDPVARGLYESRGFYTVGTRPGYYRGTDGLIMRRDIHRDAQ</sequence>
<gene>
    <name evidence="5" type="primary">rimI</name>
    <name evidence="5" type="ORF">NCTC10327_00708</name>
</gene>
<evidence type="ECO:0000313" key="6">
    <source>
        <dbReference type="Proteomes" id="UP000269974"/>
    </source>
</evidence>
<dbReference type="PANTHER" id="PTHR42919:SF8">
    <property type="entry name" value="N-ALPHA-ACETYLTRANSFERASE 50"/>
    <property type="match status" value="1"/>
</dbReference>
<dbReference type="GO" id="GO:0031415">
    <property type="term" value="C:NatA complex"/>
    <property type="evidence" value="ECO:0007669"/>
    <property type="project" value="TreeGrafter"/>
</dbReference>
<comment type="caution">
    <text evidence="5">The sequence shown here is derived from an EMBL/GenBank/DDBJ whole genome shotgun (WGS) entry which is preliminary data.</text>
</comment>
<evidence type="ECO:0000256" key="1">
    <source>
        <dbReference type="ARBA" id="ARBA00022679"/>
    </source>
</evidence>
<dbReference type="Gene3D" id="3.40.630.30">
    <property type="match status" value="1"/>
</dbReference>
<dbReference type="InterPro" id="IPR016181">
    <property type="entry name" value="Acyl_CoA_acyltransferase"/>
</dbReference>
<dbReference type="InterPro" id="IPR000182">
    <property type="entry name" value="GNAT_dom"/>
</dbReference>
<evidence type="ECO:0000256" key="2">
    <source>
        <dbReference type="ARBA" id="ARBA00023315"/>
    </source>
</evidence>
<organism evidence="5 6">
    <name type="scientific">Actinobaculum suis</name>
    <dbReference type="NCBI Taxonomy" id="1657"/>
    <lineage>
        <taxon>Bacteria</taxon>
        <taxon>Bacillati</taxon>
        <taxon>Actinomycetota</taxon>
        <taxon>Actinomycetes</taxon>
        <taxon>Actinomycetales</taxon>
        <taxon>Actinomycetaceae</taxon>
        <taxon>Actinobaculum</taxon>
    </lineage>
</organism>
<dbReference type="InterPro" id="IPR051556">
    <property type="entry name" value="N-term/lysine_N-AcTrnsfr"/>
</dbReference>
<dbReference type="PANTHER" id="PTHR42919">
    <property type="entry name" value="N-ALPHA-ACETYLTRANSFERASE"/>
    <property type="match status" value="1"/>
</dbReference>
<dbReference type="RefSeq" id="WP_185933827.1">
    <property type="nucleotide sequence ID" value="NZ_UYIO01000001.1"/>
</dbReference>
<dbReference type="Pfam" id="PF00583">
    <property type="entry name" value="Acetyltransf_1"/>
    <property type="match status" value="1"/>
</dbReference>
<evidence type="ECO:0000256" key="3">
    <source>
        <dbReference type="SAM" id="MobiDB-lite"/>
    </source>
</evidence>
<feature type="region of interest" description="Disordered" evidence="3">
    <location>
        <begin position="1"/>
        <end position="73"/>
    </location>
</feature>
<evidence type="ECO:0000259" key="4">
    <source>
        <dbReference type="PROSITE" id="PS51186"/>
    </source>
</evidence>
<keyword evidence="1 5" id="KW-0808">Transferase</keyword>
<dbReference type="SUPFAM" id="SSF55729">
    <property type="entry name" value="Acyl-CoA N-acyltransferases (Nat)"/>
    <property type="match status" value="1"/>
</dbReference>
<dbReference type="PROSITE" id="PS51186">
    <property type="entry name" value="GNAT"/>
    <property type="match status" value="1"/>
</dbReference>
<accession>A0A7Z8Y8S9</accession>
<dbReference type="GO" id="GO:0007064">
    <property type="term" value="P:mitotic sister chromatid cohesion"/>
    <property type="evidence" value="ECO:0007669"/>
    <property type="project" value="TreeGrafter"/>
</dbReference>
<proteinExistence type="predicted"/>
<keyword evidence="2" id="KW-0012">Acyltransferase</keyword>
<dbReference type="GO" id="GO:0016747">
    <property type="term" value="F:acyltransferase activity, transferring groups other than amino-acyl groups"/>
    <property type="evidence" value="ECO:0007669"/>
    <property type="project" value="InterPro"/>
</dbReference>
<dbReference type="EMBL" id="UYIO01000001">
    <property type="protein sequence ID" value="VDG76030.1"/>
    <property type="molecule type" value="Genomic_DNA"/>
</dbReference>
<feature type="domain" description="N-acetyltransferase" evidence="4">
    <location>
        <begin position="81"/>
        <end position="232"/>
    </location>
</feature>
<evidence type="ECO:0000313" key="5">
    <source>
        <dbReference type="EMBL" id="VDG76030.1"/>
    </source>
</evidence>
<dbReference type="Proteomes" id="UP000269974">
    <property type="component" value="Unassembled WGS sequence"/>
</dbReference>